<feature type="domain" description="HTH tetR-type" evidence="3">
    <location>
        <begin position="15"/>
        <end position="75"/>
    </location>
</feature>
<evidence type="ECO:0000256" key="1">
    <source>
        <dbReference type="ARBA" id="ARBA00023125"/>
    </source>
</evidence>
<reference evidence="4 5" key="1">
    <citation type="journal article" date="2016" name="Int. J. Syst. Evol. Microbiol.">
        <title>Descriptions of Anaerotaenia torta gen. nov., sp. nov. and Anaerocolumna cellulosilytica gen. nov., sp. nov. isolated from a methanogenic reactor of cattle waste.</title>
        <authorList>
            <person name="Uek A."/>
            <person name="Ohtaki Y."/>
            <person name="Kaku N."/>
            <person name="Ueki K."/>
        </authorList>
    </citation>
    <scope>NUCLEOTIDE SEQUENCE [LARGE SCALE GENOMIC DNA]</scope>
    <source>
        <strain evidence="4 5">SN021</strain>
    </source>
</reference>
<dbReference type="PANTHER" id="PTHR43479">
    <property type="entry name" value="ACREF/ENVCD OPERON REPRESSOR-RELATED"/>
    <property type="match status" value="1"/>
</dbReference>
<dbReference type="PROSITE" id="PS50977">
    <property type="entry name" value="HTH_TETR_2"/>
    <property type="match status" value="1"/>
</dbReference>
<organism evidence="4 5">
    <name type="scientific">Anaerocolumna cellulosilytica</name>
    <dbReference type="NCBI Taxonomy" id="433286"/>
    <lineage>
        <taxon>Bacteria</taxon>
        <taxon>Bacillati</taxon>
        <taxon>Bacillota</taxon>
        <taxon>Clostridia</taxon>
        <taxon>Lachnospirales</taxon>
        <taxon>Lachnospiraceae</taxon>
        <taxon>Anaerocolumna</taxon>
    </lineage>
</organism>
<proteinExistence type="predicted"/>
<dbReference type="SUPFAM" id="SSF46689">
    <property type="entry name" value="Homeodomain-like"/>
    <property type="match status" value="1"/>
</dbReference>
<evidence type="ECO:0000259" key="3">
    <source>
        <dbReference type="PROSITE" id="PS50977"/>
    </source>
</evidence>
<dbReference type="InterPro" id="IPR001647">
    <property type="entry name" value="HTH_TetR"/>
</dbReference>
<evidence type="ECO:0000313" key="4">
    <source>
        <dbReference type="EMBL" id="BCJ94723.1"/>
    </source>
</evidence>
<dbReference type="InterPro" id="IPR050624">
    <property type="entry name" value="HTH-type_Tx_Regulator"/>
</dbReference>
<gene>
    <name evidence="4" type="ORF">acsn021_22920</name>
</gene>
<dbReference type="GO" id="GO:0003677">
    <property type="term" value="F:DNA binding"/>
    <property type="evidence" value="ECO:0007669"/>
    <property type="project" value="UniProtKB-UniRule"/>
</dbReference>
<dbReference type="Pfam" id="PF00440">
    <property type="entry name" value="TetR_N"/>
    <property type="match status" value="1"/>
</dbReference>
<feature type="DNA-binding region" description="H-T-H motif" evidence="2">
    <location>
        <begin position="38"/>
        <end position="57"/>
    </location>
</feature>
<dbReference type="InterPro" id="IPR009057">
    <property type="entry name" value="Homeodomain-like_sf"/>
</dbReference>
<evidence type="ECO:0000313" key="5">
    <source>
        <dbReference type="Proteomes" id="UP000515561"/>
    </source>
</evidence>
<dbReference type="PRINTS" id="PR00455">
    <property type="entry name" value="HTHTETR"/>
</dbReference>
<sequence length="206" mass="23251">MSIISIAERKGREKAEMREDILNAARKILADNGVDGISVRKIAGMIEYSPAIIYHYFKNKEEIIEILIEEKYRKILADLSLLDACEKTPEEKLKESIISFIRLAVQMGDAYKSIMLNNSVTVLSHTSVLQQGAACERPAIGMLCKTLRELPGFNKKADTQVELTAQTIWSLSFGLSLRLIVEQVDDVQQQRLIDYTTDFILSALKK</sequence>
<protein>
    <submittedName>
        <fullName evidence="4">TetR family transcriptional regulator</fullName>
    </submittedName>
</protein>
<evidence type="ECO:0000256" key="2">
    <source>
        <dbReference type="PROSITE-ProRule" id="PRU00335"/>
    </source>
</evidence>
<name>A0A6S6QTU0_9FIRM</name>
<keyword evidence="5" id="KW-1185">Reference proteome</keyword>
<dbReference type="AlphaFoldDB" id="A0A6S6QTU0"/>
<accession>A0A6S6QTU0</accession>
<dbReference type="Gene3D" id="1.10.357.10">
    <property type="entry name" value="Tetracycline Repressor, domain 2"/>
    <property type="match status" value="1"/>
</dbReference>
<dbReference type="PANTHER" id="PTHR43479:SF11">
    <property type="entry name" value="ACREF_ENVCD OPERON REPRESSOR-RELATED"/>
    <property type="match status" value="1"/>
</dbReference>
<keyword evidence="1 2" id="KW-0238">DNA-binding</keyword>
<dbReference type="KEGG" id="acel:acsn021_22920"/>
<dbReference type="EMBL" id="AP023367">
    <property type="protein sequence ID" value="BCJ94723.1"/>
    <property type="molecule type" value="Genomic_DNA"/>
</dbReference>
<dbReference type="Proteomes" id="UP000515561">
    <property type="component" value="Chromosome"/>
</dbReference>